<dbReference type="PANTHER" id="PTHR43727:SF2">
    <property type="entry name" value="GROUP IV DECARBOXYLASE"/>
    <property type="match status" value="1"/>
</dbReference>
<dbReference type="EMBL" id="BFAZ01000002">
    <property type="protein sequence ID" value="GBF41083.1"/>
    <property type="molecule type" value="Genomic_DNA"/>
</dbReference>
<gene>
    <name evidence="9" type="primary">lysA</name>
    <name evidence="9" type="ORF">LPTSP2_03520</name>
</gene>
<evidence type="ECO:0000256" key="1">
    <source>
        <dbReference type="ARBA" id="ARBA00001933"/>
    </source>
</evidence>
<evidence type="ECO:0000256" key="5">
    <source>
        <dbReference type="PIRSR" id="PIRSR600183-50"/>
    </source>
</evidence>
<dbReference type="PRINTS" id="PR01179">
    <property type="entry name" value="ODADCRBXLASE"/>
</dbReference>
<dbReference type="Proteomes" id="UP000245206">
    <property type="component" value="Unassembled WGS sequence"/>
</dbReference>
<feature type="domain" description="Orn/DAP/Arg decarboxylase 2 N-terminal" evidence="8">
    <location>
        <begin position="55"/>
        <end position="283"/>
    </location>
</feature>
<dbReference type="PRINTS" id="PR01181">
    <property type="entry name" value="DAPDCRBXLASE"/>
</dbReference>
<protein>
    <submittedName>
        <fullName evidence="9">Diaminopimelate decarboxylase</fullName>
    </submittedName>
</protein>
<dbReference type="Gene3D" id="3.20.20.10">
    <property type="entry name" value="Alanine racemase"/>
    <property type="match status" value="1"/>
</dbReference>
<dbReference type="InterPro" id="IPR000183">
    <property type="entry name" value="Orn/DAP/Arg_de-COase"/>
</dbReference>
<dbReference type="PANTHER" id="PTHR43727">
    <property type="entry name" value="DIAMINOPIMELATE DECARBOXYLASE"/>
    <property type="match status" value="1"/>
</dbReference>
<feature type="active site" description="Proton donor" evidence="5">
    <location>
        <position position="350"/>
    </location>
</feature>
<dbReference type="InterPro" id="IPR022653">
    <property type="entry name" value="De-COase2_pyr-phos_BS"/>
</dbReference>
<dbReference type="Pfam" id="PF00278">
    <property type="entry name" value="Orn_DAP_Arg_deC"/>
    <property type="match status" value="1"/>
</dbReference>
<dbReference type="InterPro" id="IPR029066">
    <property type="entry name" value="PLP-binding_barrel"/>
</dbReference>
<feature type="modified residue" description="N6-(pyridoxal phosphate)lysine" evidence="5">
    <location>
        <position position="68"/>
    </location>
</feature>
<evidence type="ECO:0000259" key="7">
    <source>
        <dbReference type="Pfam" id="PF00278"/>
    </source>
</evidence>
<comment type="caution">
    <text evidence="9">The sequence shown here is derived from an EMBL/GenBank/DDBJ whole genome shotgun (WGS) entry which is preliminary data.</text>
</comment>
<dbReference type="CDD" id="cd06828">
    <property type="entry name" value="PLPDE_III_DapDC"/>
    <property type="match status" value="1"/>
</dbReference>
<evidence type="ECO:0000256" key="3">
    <source>
        <dbReference type="ARBA" id="ARBA00022898"/>
    </source>
</evidence>
<comment type="cofactor">
    <cofactor evidence="1 5">
        <name>pyridoxal 5'-phosphate</name>
        <dbReference type="ChEBI" id="CHEBI:597326"/>
    </cofactor>
</comment>
<accession>A0A2P2D8W8</accession>
<proteinExistence type="inferred from homology"/>
<dbReference type="InterPro" id="IPR022643">
    <property type="entry name" value="De-COase2_C"/>
</dbReference>
<sequence>MEPIERFILNPMTSIEKLKFLKEDQVRALAKEFGTPLFVYSEKEIEQKCDDTLAFPNAFGLQVRYAMKANPNSNILQIMKKKGILIDASSEHEVVRALHFGFSPESIMLTSQEFPKAFAELIGKGVKFNACSLRQLELFGQTFPGKSVSIRFNPGLGSGHTKKTDVGGVTSSFGIWHEKLDEVKAIVNKYNLVVEKVHTHIGSGSDPEVWKAVAKYTLEYAESFPTVTVVSLGGGYKVGRMEDEKTTDLQKIGAPVKIQFEEFAEKHGRKLILEIEPGTYLIALCGALLTTVDDKVDTGKNGFQFLKLDTGMDSNTRPSLYGARHPLITVKKDTGTPQSNKEYVVVGHCCESGDVFTQKEGGEPITRLMGEAEIGDYVVMEAIGAYCSSMSTKNYNSFPETQEVLIRKDGTPKLIRKKEPVMEIFRNEILVVE</sequence>
<evidence type="ECO:0000259" key="8">
    <source>
        <dbReference type="Pfam" id="PF02784"/>
    </source>
</evidence>
<dbReference type="InterPro" id="IPR022644">
    <property type="entry name" value="De-COase2_N"/>
</dbReference>
<keyword evidence="3 5" id="KW-0663">Pyridoxal phosphate</keyword>
<dbReference type="Pfam" id="PF02784">
    <property type="entry name" value="Orn_Arg_deC_N"/>
    <property type="match status" value="1"/>
</dbReference>
<evidence type="ECO:0000256" key="4">
    <source>
        <dbReference type="ARBA" id="ARBA00023239"/>
    </source>
</evidence>
<feature type="domain" description="Orn/DAP/Arg decarboxylase 2 C-terminal" evidence="7">
    <location>
        <begin position="284"/>
        <end position="384"/>
    </location>
</feature>
<keyword evidence="10" id="KW-1185">Reference proteome</keyword>
<dbReference type="SUPFAM" id="SSF50621">
    <property type="entry name" value="Alanine racemase C-terminal domain-like"/>
    <property type="match status" value="1"/>
</dbReference>
<reference evidence="10" key="1">
    <citation type="journal article" date="2019" name="Microbiol. Immunol.">
        <title>Molecular and phenotypic characterization of Leptospira johnsonii sp. nov., Leptospira ellinghausenii sp. nov. and Leptospira ryugenii sp. nov. isolated from soil and water in Japan.</title>
        <authorList>
            <person name="Masuzawa T."/>
            <person name="Saito M."/>
            <person name="Nakao R."/>
            <person name="Nikaido Y."/>
            <person name="Matsumoto M."/>
            <person name="Ogawa M."/>
            <person name="Yokoyama M."/>
            <person name="Hidaka Y."/>
            <person name="Tomita J."/>
            <person name="Sakakibara K."/>
            <person name="Suzuki K."/>
            <person name="Yasuda S."/>
            <person name="Sato H."/>
            <person name="Yamaguchi M."/>
            <person name="Yoshida S.I."/>
            <person name="Koizumi N."/>
            <person name="Kawamura Y."/>
        </authorList>
    </citation>
    <scope>NUCLEOTIDE SEQUENCE [LARGE SCALE GENOMIC DNA]</scope>
    <source>
        <strain evidence="10">E18</strain>
    </source>
</reference>
<dbReference type="AlphaFoldDB" id="A0A2P2D8W8"/>
<evidence type="ECO:0000313" key="9">
    <source>
        <dbReference type="EMBL" id="GBF41083.1"/>
    </source>
</evidence>
<comment type="similarity">
    <text evidence="6">Belongs to the Orn/Lys/Arg decarboxylase class-II family.</text>
</comment>
<evidence type="ECO:0000256" key="6">
    <source>
        <dbReference type="RuleBase" id="RU003737"/>
    </source>
</evidence>
<dbReference type="GO" id="GO:0008836">
    <property type="term" value="F:diaminopimelate decarboxylase activity"/>
    <property type="evidence" value="ECO:0007669"/>
    <property type="project" value="InterPro"/>
</dbReference>
<keyword evidence="2" id="KW-0210">Decarboxylase</keyword>
<evidence type="ECO:0000256" key="2">
    <source>
        <dbReference type="ARBA" id="ARBA00022793"/>
    </source>
</evidence>
<dbReference type="PROSITE" id="PS00878">
    <property type="entry name" value="ODR_DC_2_1"/>
    <property type="match status" value="1"/>
</dbReference>
<name>A0A2P2D8W8_9LEPT</name>
<evidence type="ECO:0000313" key="10">
    <source>
        <dbReference type="Proteomes" id="UP000245206"/>
    </source>
</evidence>
<dbReference type="Gene3D" id="2.40.37.10">
    <property type="entry name" value="Lyase, Ornithine Decarboxylase, Chain A, domain 1"/>
    <property type="match status" value="1"/>
</dbReference>
<dbReference type="SUPFAM" id="SSF51419">
    <property type="entry name" value="PLP-binding barrel"/>
    <property type="match status" value="1"/>
</dbReference>
<dbReference type="InterPro" id="IPR002986">
    <property type="entry name" value="DAP_deCOOHase_LysA"/>
</dbReference>
<organism evidence="9 10">
    <name type="scientific">Leptospira ellinghausenii</name>
    <dbReference type="NCBI Taxonomy" id="1917822"/>
    <lineage>
        <taxon>Bacteria</taxon>
        <taxon>Pseudomonadati</taxon>
        <taxon>Spirochaetota</taxon>
        <taxon>Spirochaetia</taxon>
        <taxon>Leptospirales</taxon>
        <taxon>Leptospiraceae</taxon>
        <taxon>Leptospira</taxon>
    </lineage>
</organism>
<dbReference type="InterPro" id="IPR009006">
    <property type="entry name" value="Ala_racemase/Decarboxylase_C"/>
</dbReference>
<dbReference type="GO" id="GO:0009089">
    <property type="term" value="P:lysine biosynthetic process via diaminopimelate"/>
    <property type="evidence" value="ECO:0007669"/>
    <property type="project" value="InterPro"/>
</dbReference>
<keyword evidence="4" id="KW-0456">Lyase</keyword>